<name>A0A814NDH4_9BILA</name>
<dbReference type="EMBL" id="CAJNOO010001073">
    <property type="protein sequence ID" value="CAF1090748.1"/>
    <property type="molecule type" value="Genomic_DNA"/>
</dbReference>
<dbReference type="Gene3D" id="2.30.30.100">
    <property type="match status" value="1"/>
</dbReference>
<dbReference type="PANTHER" id="PTHR21196:SF1">
    <property type="entry name" value="U7 SNRNA-ASSOCIATED SM-LIKE PROTEIN LSM10"/>
    <property type="match status" value="1"/>
</dbReference>
<dbReference type="Proteomes" id="UP000663882">
    <property type="component" value="Unassembled WGS sequence"/>
</dbReference>
<dbReference type="Proteomes" id="UP000663874">
    <property type="component" value="Unassembled WGS sequence"/>
</dbReference>
<dbReference type="Proteomes" id="UP000663823">
    <property type="component" value="Unassembled WGS sequence"/>
</dbReference>
<accession>A0A814NDH4</accession>
<dbReference type="SUPFAM" id="SSF50182">
    <property type="entry name" value="Sm-like ribonucleoproteins"/>
    <property type="match status" value="1"/>
</dbReference>
<dbReference type="SMART" id="SM00651">
    <property type="entry name" value="Sm"/>
    <property type="match status" value="1"/>
</dbReference>
<dbReference type="InterPro" id="IPR010920">
    <property type="entry name" value="LSM_dom_sf"/>
</dbReference>
<comment type="caution">
    <text evidence="2">The sequence shown here is derived from an EMBL/GenBank/DDBJ whole genome shotgun (WGS) entry which is preliminary data.</text>
</comment>
<dbReference type="OrthoDB" id="10256176at2759"/>
<dbReference type="Pfam" id="PF01423">
    <property type="entry name" value="LSM"/>
    <property type="match status" value="1"/>
</dbReference>
<dbReference type="GO" id="GO:0016604">
    <property type="term" value="C:nuclear body"/>
    <property type="evidence" value="ECO:0007669"/>
    <property type="project" value="TreeGrafter"/>
</dbReference>
<protein>
    <recommendedName>
        <fullName evidence="1">Sm domain-containing protein</fullName>
    </recommendedName>
</protein>
<organism evidence="2 5">
    <name type="scientific">Rotaria sordida</name>
    <dbReference type="NCBI Taxonomy" id="392033"/>
    <lineage>
        <taxon>Eukaryota</taxon>
        <taxon>Metazoa</taxon>
        <taxon>Spiralia</taxon>
        <taxon>Gnathifera</taxon>
        <taxon>Rotifera</taxon>
        <taxon>Eurotatoria</taxon>
        <taxon>Bdelloidea</taxon>
        <taxon>Philodinida</taxon>
        <taxon>Philodinidae</taxon>
        <taxon>Rotaria</taxon>
    </lineage>
</organism>
<gene>
    <name evidence="3" type="ORF">FNK824_LOCUS19840</name>
    <name evidence="4" type="ORF">OTI717_LOCUS31470</name>
    <name evidence="2" type="ORF">RFH988_LOCUS18786</name>
</gene>
<dbReference type="GO" id="GO:0071208">
    <property type="term" value="F:histone pre-mRNA DCP binding"/>
    <property type="evidence" value="ECO:0007669"/>
    <property type="project" value="TreeGrafter"/>
</dbReference>
<dbReference type="InterPro" id="IPR052840">
    <property type="entry name" value="U7_snRNA_Sm-like"/>
</dbReference>
<feature type="domain" description="Sm" evidence="1">
    <location>
        <begin position="18"/>
        <end position="83"/>
    </location>
</feature>
<dbReference type="EMBL" id="CAJOAX010009026">
    <property type="protein sequence ID" value="CAF4047630.1"/>
    <property type="molecule type" value="Genomic_DNA"/>
</dbReference>
<sequence length="137" mass="16120">MSNLNRKYKKESCRTLLGFLRCLVGQRIQIDVYGGIMLVGILIDIDVNHNIQLSQVTMSRPIQKSISFNRLCIRYRNVRYIRIPDEIDIIETIRQDLKQMNPKPNEIIGGGQKKMYIKKGKEYEKNLPTLRPDNYYD</sequence>
<evidence type="ECO:0000313" key="5">
    <source>
        <dbReference type="Proteomes" id="UP000663882"/>
    </source>
</evidence>
<dbReference type="AlphaFoldDB" id="A0A814NDH4"/>
<dbReference type="PANTHER" id="PTHR21196">
    <property type="entry name" value="U7 SNRNA-ASSOCIATED SM-LIKE PROTEIN LSM10"/>
    <property type="match status" value="1"/>
</dbReference>
<evidence type="ECO:0000259" key="1">
    <source>
        <dbReference type="SMART" id="SM00651"/>
    </source>
</evidence>
<dbReference type="GO" id="GO:0071254">
    <property type="term" value="C:cytoplasmic U snRNP body"/>
    <property type="evidence" value="ECO:0007669"/>
    <property type="project" value="TreeGrafter"/>
</dbReference>
<dbReference type="EMBL" id="CAJOBE010003541">
    <property type="protein sequence ID" value="CAF3886807.1"/>
    <property type="molecule type" value="Genomic_DNA"/>
</dbReference>
<evidence type="ECO:0000313" key="3">
    <source>
        <dbReference type="EMBL" id="CAF3886807.1"/>
    </source>
</evidence>
<evidence type="ECO:0000313" key="2">
    <source>
        <dbReference type="EMBL" id="CAF1090748.1"/>
    </source>
</evidence>
<proteinExistence type="predicted"/>
<evidence type="ECO:0000313" key="4">
    <source>
        <dbReference type="EMBL" id="CAF4047630.1"/>
    </source>
</evidence>
<dbReference type="GO" id="GO:0071209">
    <property type="term" value="F:U7 snRNA binding"/>
    <property type="evidence" value="ECO:0007669"/>
    <property type="project" value="TreeGrafter"/>
</dbReference>
<dbReference type="InterPro" id="IPR001163">
    <property type="entry name" value="Sm_dom_euk/arc"/>
</dbReference>
<dbReference type="GO" id="GO:0006398">
    <property type="term" value="P:mRNA 3'-end processing by stem-loop binding and cleavage"/>
    <property type="evidence" value="ECO:0007669"/>
    <property type="project" value="TreeGrafter"/>
</dbReference>
<reference evidence="2" key="1">
    <citation type="submission" date="2021-02" db="EMBL/GenBank/DDBJ databases">
        <authorList>
            <person name="Nowell W R."/>
        </authorList>
    </citation>
    <scope>NUCLEOTIDE SEQUENCE</scope>
</reference>